<sequence length="163" mass="16671">MSGANTPRYIEVEGHDLGDVVQQEGPQGGAQGSSGGGFLFSGPSEEPEGNAQQLSHAGAAQDAGGAKDSLYLHEDQEAENPLASQQPISAAAEPSVEQPKGQEGPPASPGAPSPGLQESSSPRARRGPPPLPGPPPQACRSSSGDRRASLPLLQQQQQQQALR</sequence>
<evidence type="ECO:0000256" key="1">
    <source>
        <dbReference type="SAM" id="MobiDB-lite"/>
    </source>
</evidence>
<reference evidence="2" key="2">
    <citation type="submission" date="2013-10" db="EMBL/GenBank/DDBJ databases">
        <authorList>
            <person name="Aslett M."/>
        </authorList>
    </citation>
    <scope>NUCLEOTIDE SEQUENCE [LARGE SCALE GENOMIC DNA]</scope>
    <source>
        <strain evidence="2">Houghton</strain>
    </source>
</reference>
<feature type="compositionally biased region" description="Low complexity" evidence="1">
    <location>
        <begin position="57"/>
        <end position="66"/>
    </location>
</feature>
<dbReference type="OrthoDB" id="10632337at2759"/>
<dbReference type="VEuPathDB" id="ToxoDB:EMH_0091680"/>
<protein>
    <submittedName>
        <fullName evidence="2">Uncharacterized protein</fullName>
    </submittedName>
</protein>
<dbReference type="RefSeq" id="XP_013350289.1">
    <property type="nucleotide sequence ID" value="XM_013494835.1"/>
</dbReference>
<feature type="region of interest" description="Disordered" evidence="1">
    <location>
        <begin position="1"/>
        <end position="163"/>
    </location>
</feature>
<keyword evidence="3" id="KW-1185">Reference proteome</keyword>
<feature type="compositionally biased region" description="Low complexity" evidence="1">
    <location>
        <begin position="154"/>
        <end position="163"/>
    </location>
</feature>
<dbReference type="AlphaFoldDB" id="U6JSA6"/>
<organism evidence="2 3">
    <name type="scientific">Eimeria mitis</name>
    <dbReference type="NCBI Taxonomy" id="44415"/>
    <lineage>
        <taxon>Eukaryota</taxon>
        <taxon>Sar</taxon>
        <taxon>Alveolata</taxon>
        <taxon>Apicomplexa</taxon>
        <taxon>Conoidasida</taxon>
        <taxon>Coccidia</taxon>
        <taxon>Eucoccidiorida</taxon>
        <taxon>Eimeriorina</taxon>
        <taxon>Eimeriidae</taxon>
        <taxon>Eimeria</taxon>
    </lineage>
</organism>
<proteinExistence type="predicted"/>
<evidence type="ECO:0000313" key="3">
    <source>
        <dbReference type="Proteomes" id="UP000030744"/>
    </source>
</evidence>
<feature type="compositionally biased region" description="Pro residues" evidence="1">
    <location>
        <begin position="127"/>
        <end position="137"/>
    </location>
</feature>
<feature type="compositionally biased region" description="Low complexity" evidence="1">
    <location>
        <begin position="113"/>
        <end position="122"/>
    </location>
</feature>
<dbReference type="GeneID" id="25383378"/>
<gene>
    <name evidence="2" type="ORF">EMH_0091680</name>
</gene>
<dbReference type="EMBL" id="HG680079">
    <property type="protein sequence ID" value="CDJ27711.1"/>
    <property type="molecule type" value="Genomic_DNA"/>
</dbReference>
<reference evidence="2" key="1">
    <citation type="submission" date="2013-10" db="EMBL/GenBank/DDBJ databases">
        <title>Genomic analysis of the causative agents of coccidiosis in chickens.</title>
        <authorList>
            <person name="Reid A.J."/>
            <person name="Blake D."/>
            <person name="Billington K."/>
            <person name="Browne H."/>
            <person name="Dunn M."/>
            <person name="Hung S."/>
            <person name="Kawahara F."/>
            <person name="Miranda-Saavedra D."/>
            <person name="Mourier T."/>
            <person name="Nagra H."/>
            <person name="Otto T.D."/>
            <person name="Rawlings N."/>
            <person name="Sanchez A."/>
            <person name="Sanders M."/>
            <person name="Subramaniam C."/>
            <person name="Tay Y."/>
            <person name="Dear P."/>
            <person name="Doerig C."/>
            <person name="Gruber A."/>
            <person name="Parkinson J."/>
            <person name="Shirley M."/>
            <person name="Wan K.L."/>
            <person name="Berriman M."/>
            <person name="Tomley F."/>
            <person name="Pain A."/>
        </authorList>
    </citation>
    <scope>NUCLEOTIDE SEQUENCE [LARGE SCALE GENOMIC DNA]</scope>
    <source>
        <strain evidence="2">Houghton</strain>
    </source>
</reference>
<dbReference type="Proteomes" id="UP000030744">
    <property type="component" value="Unassembled WGS sequence"/>
</dbReference>
<accession>U6JSA6</accession>
<evidence type="ECO:0000313" key="2">
    <source>
        <dbReference type="EMBL" id="CDJ27711.1"/>
    </source>
</evidence>
<name>U6JSA6_9EIME</name>
<feature type="compositionally biased region" description="Gly residues" evidence="1">
    <location>
        <begin position="26"/>
        <end position="39"/>
    </location>
</feature>